<feature type="transmembrane region" description="Helical" evidence="7">
    <location>
        <begin position="78"/>
        <end position="97"/>
    </location>
</feature>
<evidence type="ECO:0000256" key="4">
    <source>
        <dbReference type="ARBA" id="ARBA00022692"/>
    </source>
</evidence>
<sequence length="398" mass="43280">MKSATEMPTPAPSKPDPLRWVKENLFNGIWNSLLTIITLLVIFFVAKNALNWALTEARWDVIPANFRLLMVGPYPQESLWRVWAGVMLINLLAGLHLGNSNRERVSPDLRNTWIALVVITVVYSALQFSAPSAKFLPAVLVVLTVAFFVGRRLNPISTLGWTIAWVIGFGVFLLLIGGNFGGGPITSDLWGGLLLTFLLAVVSIVASFPLGILLAIGRKSKLPVVSGFCVVFIEVVRGVPLIAVLFMAQLFLPLFLPDVRIDKVLRAMVAFTIFSAAYLAEYLRGGLQAVPRGQDEAARAMGLTGTQTMLLIVLPQALRAVVPAIVGQFISLFKDTSLVAIIGLTDMLGVANSITANSNYIGLSKEVYIGITLIYLCFTIPMARASRAVEARLNASKR</sequence>
<dbReference type="InterPro" id="IPR000515">
    <property type="entry name" value="MetI-like"/>
</dbReference>
<dbReference type="CDD" id="cd06261">
    <property type="entry name" value="TM_PBP2"/>
    <property type="match status" value="1"/>
</dbReference>
<keyword evidence="5 7" id="KW-1133">Transmembrane helix</keyword>
<evidence type="ECO:0000256" key="3">
    <source>
        <dbReference type="ARBA" id="ARBA00022475"/>
    </source>
</evidence>
<gene>
    <name evidence="9" type="ORF">GCM10008938_19730</name>
</gene>
<feature type="domain" description="ABC transmembrane type-1" evidence="8">
    <location>
        <begin position="193"/>
        <end position="386"/>
    </location>
</feature>
<evidence type="ECO:0000313" key="9">
    <source>
        <dbReference type="EMBL" id="GGJ33529.1"/>
    </source>
</evidence>
<feature type="transmembrane region" description="Helical" evidence="7">
    <location>
        <begin position="309"/>
        <end position="330"/>
    </location>
</feature>
<organism evidence="9 10">
    <name type="scientific">Deinococcus roseus</name>
    <dbReference type="NCBI Taxonomy" id="392414"/>
    <lineage>
        <taxon>Bacteria</taxon>
        <taxon>Thermotogati</taxon>
        <taxon>Deinococcota</taxon>
        <taxon>Deinococci</taxon>
        <taxon>Deinococcales</taxon>
        <taxon>Deinococcaceae</taxon>
        <taxon>Deinococcus</taxon>
    </lineage>
</organism>
<evidence type="ECO:0000256" key="5">
    <source>
        <dbReference type="ARBA" id="ARBA00022989"/>
    </source>
</evidence>
<reference evidence="10" key="1">
    <citation type="journal article" date="2019" name="Int. J. Syst. Evol. Microbiol.">
        <title>The Global Catalogue of Microorganisms (GCM) 10K type strain sequencing project: providing services to taxonomists for standard genome sequencing and annotation.</title>
        <authorList>
            <consortium name="The Broad Institute Genomics Platform"/>
            <consortium name="The Broad Institute Genome Sequencing Center for Infectious Disease"/>
            <person name="Wu L."/>
            <person name="Ma J."/>
        </authorList>
    </citation>
    <scope>NUCLEOTIDE SEQUENCE [LARGE SCALE GENOMIC DNA]</scope>
    <source>
        <strain evidence="10">JCM 14370</strain>
    </source>
</reference>
<keyword evidence="3" id="KW-1003">Cell membrane</keyword>
<dbReference type="PROSITE" id="PS50928">
    <property type="entry name" value="ABC_TM1"/>
    <property type="match status" value="1"/>
</dbReference>
<evidence type="ECO:0000313" key="10">
    <source>
        <dbReference type="Proteomes" id="UP000632222"/>
    </source>
</evidence>
<comment type="similarity">
    <text evidence="7">Belongs to the binding-protein-dependent transport system permease family.</text>
</comment>
<dbReference type="Pfam" id="PF00528">
    <property type="entry name" value="BPD_transp_1"/>
    <property type="match status" value="1"/>
</dbReference>
<evidence type="ECO:0000256" key="6">
    <source>
        <dbReference type="ARBA" id="ARBA00023136"/>
    </source>
</evidence>
<evidence type="ECO:0000259" key="8">
    <source>
        <dbReference type="PROSITE" id="PS50928"/>
    </source>
</evidence>
<keyword evidence="2 7" id="KW-0813">Transport</keyword>
<dbReference type="SUPFAM" id="SSF161098">
    <property type="entry name" value="MetI-like"/>
    <property type="match status" value="1"/>
</dbReference>
<keyword evidence="10" id="KW-1185">Reference proteome</keyword>
<keyword evidence="4 7" id="KW-0812">Transmembrane</keyword>
<feature type="transmembrane region" description="Helical" evidence="7">
    <location>
        <begin position="264"/>
        <end position="283"/>
    </location>
</feature>
<keyword evidence="6 7" id="KW-0472">Membrane</keyword>
<comment type="caution">
    <text evidence="9">The sequence shown here is derived from an EMBL/GenBank/DDBJ whole genome shotgun (WGS) entry which is preliminary data.</text>
</comment>
<proteinExistence type="inferred from homology"/>
<dbReference type="EMBL" id="BMOD01000005">
    <property type="protein sequence ID" value="GGJ33529.1"/>
    <property type="molecule type" value="Genomic_DNA"/>
</dbReference>
<protein>
    <submittedName>
        <fullName evidence="9">Polar amino acid ABC transporter permease</fullName>
    </submittedName>
</protein>
<dbReference type="NCBIfam" id="TIGR01726">
    <property type="entry name" value="HEQRo_perm_3TM"/>
    <property type="match status" value="1"/>
</dbReference>
<feature type="transmembrane region" description="Helical" evidence="7">
    <location>
        <begin position="189"/>
        <end position="216"/>
    </location>
</feature>
<evidence type="ECO:0000256" key="1">
    <source>
        <dbReference type="ARBA" id="ARBA00004651"/>
    </source>
</evidence>
<evidence type="ECO:0000256" key="7">
    <source>
        <dbReference type="RuleBase" id="RU363032"/>
    </source>
</evidence>
<feature type="transmembrane region" description="Helical" evidence="7">
    <location>
        <begin position="367"/>
        <end position="385"/>
    </location>
</feature>
<feature type="transmembrane region" description="Helical" evidence="7">
    <location>
        <begin position="156"/>
        <end position="177"/>
    </location>
</feature>
<dbReference type="PANTHER" id="PTHR30614:SF41">
    <property type="entry name" value="INNER MEMBRANE AMINO-ACID ABC TRANSPORTER PERMEASE PROTEIN YHDY"/>
    <property type="match status" value="1"/>
</dbReference>
<dbReference type="Gene3D" id="1.10.3720.10">
    <property type="entry name" value="MetI-like"/>
    <property type="match status" value="1"/>
</dbReference>
<feature type="transmembrane region" description="Helical" evidence="7">
    <location>
        <begin position="109"/>
        <end position="126"/>
    </location>
</feature>
<dbReference type="InterPro" id="IPR010065">
    <property type="entry name" value="AA_ABC_transptr_permease_3TM"/>
</dbReference>
<feature type="transmembrane region" description="Helical" evidence="7">
    <location>
        <begin position="28"/>
        <end position="46"/>
    </location>
</feature>
<feature type="transmembrane region" description="Helical" evidence="7">
    <location>
        <begin position="228"/>
        <end position="252"/>
    </location>
</feature>
<dbReference type="PANTHER" id="PTHR30614">
    <property type="entry name" value="MEMBRANE COMPONENT OF AMINO ACID ABC TRANSPORTER"/>
    <property type="match status" value="1"/>
</dbReference>
<comment type="subcellular location">
    <subcellularLocation>
        <location evidence="1 7">Cell membrane</location>
        <topology evidence="1 7">Multi-pass membrane protein</topology>
    </subcellularLocation>
</comment>
<dbReference type="InterPro" id="IPR043429">
    <property type="entry name" value="ArtM/GltK/GlnP/TcyL/YhdX-like"/>
</dbReference>
<dbReference type="RefSeq" id="WP_229684709.1">
    <property type="nucleotide sequence ID" value="NZ_BMOD01000005.1"/>
</dbReference>
<name>A0ABQ2CZ51_9DEIO</name>
<accession>A0ABQ2CZ51</accession>
<dbReference type="Proteomes" id="UP000632222">
    <property type="component" value="Unassembled WGS sequence"/>
</dbReference>
<feature type="transmembrane region" description="Helical" evidence="7">
    <location>
        <begin position="132"/>
        <end position="149"/>
    </location>
</feature>
<dbReference type="InterPro" id="IPR035906">
    <property type="entry name" value="MetI-like_sf"/>
</dbReference>
<evidence type="ECO:0000256" key="2">
    <source>
        <dbReference type="ARBA" id="ARBA00022448"/>
    </source>
</evidence>